<keyword evidence="5 9" id="KW-0479">Metal-binding</keyword>
<evidence type="ECO:0000256" key="4">
    <source>
        <dbReference type="ARBA" id="ARBA00008756"/>
    </source>
</evidence>
<dbReference type="Gene3D" id="3.40.50.10950">
    <property type="match status" value="1"/>
</dbReference>
<dbReference type="PIRSF" id="PIRSF036684">
    <property type="entry name" value="ME_PTA"/>
    <property type="match status" value="1"/>
</dbReference>
<dbReference type="GO" id="GO:0051287">
    <property type="term" value="F:NAD binding"/>
    <property type="evidence" value="ECO:0007669"/>
    <property type="project" value="InterPro"/>
</dbReference>
<dbReference type="InterPro" id="IPR012188">
    <property type="entry name" value="ME_PTA"/>
</dbReference>
<dbReference type="GO" id="GO:0016746">
    <property type="term" value="F:acyltransferase activity"/>
    <property type="evidence" value="ECO:0007669"/>
    <property type="project" value="InterPro"/>
</dbReference>
<evidence type="ECO:0000256" key="5">
    <source>
        <dbReference type="ARBA" id="ARBA00022723"/>
    </source>
</evidence>
<keyword evidence="7" id="KW-0511">Multifunctional enzyme</keyword>
<dbReference type="Gene3D" id="3.40.50.10380">
    <property type="entry name" value="Malic enzyme, N-terminal domain"/>
    <property type="match status" value="1"/>
</dbReference>
<organism evidence="13 14">
    <name type="scientific">Bacteroides luti</name>
    <dbReference type="NCBI Taxonomy" id="1297750"/>
    <lineage>
        <taxon>Bacteria</taxon>
        <taxon>Pseudomonadati</taxon>
        <taxon>Bacteroidota</taxon>
        <taxon>Bacteroidia</taxon>
        <taxon>Bacteroidales</taxon>
        <taxon>Bacteroidaceae</taxon>
        <taxon>Bacteroides</taxon>
    </lineage>
</organism>
<dbReference type="SUPFAM" id="SSF51735">
    <property type="entry name" value="NAD(P)-binding Rossmann-fold domains"/>
    <property type="match status" value="1"/>
</dbReference>
<dbReference type="GO" id="GO:0006108">
    <property type="term" value="P:malate metabolic process"/>
    <property type="evidence" value="ECO:0007669"/>
    <property type="project" value="InterPro"/>
</dbReference>
<dbReference type="InterPro" id="IPR051674">
    <property type="entry name" value="Malate_Decarboxylase"/>
</dbReference>
<dbReference type="SUPFAM" id="SSF53223">
    <property type="entry name" value="Aminoacid dehydrogenase-like, N-terminal domain"/>
    <property type="match status" value="1"/>
</dbReference>
<dbReference type="SMART" id="SM01274">
    <property type="entry name" value="malic"/>
    <property type="match status" value="1"/>
</dbReference>
<dbReference type="EMBL" id="FQTV01000018">
    <property type="protein sequence ID" value="SHF95542.1"/>
    <property type="molecule type" value="Genomic_DNA"/>
</dbReference>
<evidence type="ECO:0000256" key="7">
    <source>
        <dbReference type="ARBA" id="ARBA00023268"/>
    </source>
</evidence>
<dbReference type="InterPro" id="IPR045213">
    <property type="entry name" value="Malic_NAD-bd_bact_type"/>
</dbReference>
<feature type="binding site" evidence="10">
    <location>
        <position position="162"/>
    </location>
    <ligand>
        <name>a divalent metal cation</name>
        <dbReference type="ChEBI" id="CHEBI:60240"/>
    </ligand>
</feature>
<feature type="binding site" evidence="10">
    <location>
        <position position="287"/>
    </location>
    <ligand>
        <name>a divalent metal cation</name>
        <dbReference type="ChEBI" id="CHEBI:60240"/>
    </ligand>
</feature>
<dbReference type="Pfam" id="PF01515">
    <property type="entry name" value="PTA_PTB"/>
    <property type="match status" value="1"/>
</dbReference>
<feature type="domain" description="Malic enzyme N-terminal" evidence="12">
    <location>
        <begin position="18"/>
        <end position="151"/>
    </location>
</feature>
<dbReference type="InterPro" id="IPR046346">
    <property type="entry name" value="Aminoacid_DH-like_N_sf"/>
</dbReference>
<dbReference type="GO" id="GO:0004470">
    <property type="term" value="F:malic enzyme activity"/>
    <property type="evidence" value="ECO:0007669"/>
    <property type="project" value="InterPro"/>
</dbReference>
<accession>A0A1M5FWK3</accession>
<dbReference type="OrthoDB" id="9805787at2"/>
<feature type="binding site" evidence="9">
    <location>
        <position position="137"/>
    </location>
    <ligand>
        <name>a divalent metal cation</name>
        <dbReference type="ChEBI" id="CHEBI:60240"/>
    </ligand>
</feature>
<feature type="active site" description="Proton acceptor" evidence="8">
    <location>
        <position position="94"/>
    </location>
</feature>
<dbReference type="SMART" id="SM00919">
    <property type="entry name" value="Malic_M"/>
    <property type="match status" value="1"/>
</dbReference>
<comment type="similarity">
    <text evidence="3">In the N-terminal section; belongs to the malic enzymes family.</text>
</comment>
<dbReference type="InterPro" id="IPR036291">
    <property type="entry name" value="NAD(P)-bd_dom_sf"/>
</dbReference>
<dbReference type="SUPFAM" id="SSF53659">
    <property type="entry name" value="Isocitrate/Isopropylmalate dehydrogenase-like"/>
    <property type="match status" value="1"/>
</dbReference>
<evidence type="ECO:0000256" key="8">
    <source>
        <dbReference type="PIRSR" id="PIRSR036684-1"/>
    </source>
</evidence>
<evidence type="ECO:0000256" key="6">
    <source>
        <dbReference type="ARBA" id="ARBA00023002"/>
    </source>
</evidence>
<evidence type="ECO:0000256" key="10">
    <source>
        <dbReference type="PIRSR" id="PIRSR036684-3"/>
    </source>
</evidence>
<evidence type="ECO:0000259" key="11">
    <source>
        <dbReference type="SMART" id="SM00919"/>
    </source>
</evidence>
<keyword evidence="14" id="KW-1185">Reference proteome</keyword>
<evidence type="ECO:0000313" key="13">
    <source>
        <dbReference type="EMBL" id="SHF95542.1"/>
    </source>
</evidence>
<proteinExistence type="inferred from homology"/>
<sequence length="762" mass="83598">MAKITKEAALLYHSQGKPGKIEVVPTKPYSTQTDLSLAYSPGVAEPCLEIEKNALTAYDYTAKGNLVAVISNGTAVLGLGDIGAMAGKPVMEGKGLLFKIYGGIDVFDIEVNEKDPEKFIEAVKAIAPTFGGINLEDIKAPECFEIEKRLKAELDIPVMHDDQHGTAIISSAGLLNALEVAGKKIEDVKIVVNGAGAAAVSCTKLYIALGARLENIVMLDSKGVISTERTNLDESKKFFATSRTDIHTLAEAIKDADVFLGLSKGNILSQDMVRSMANNPIVFACANPIPEITYEDALAARPDVLMSTGRSDYPNQINNVIGFPYIFRGALDTRASAINEEMKLAAVKAIADLAKLPIPEIVNKVYNVTNLSFGPEYFIPKPVDPRLITEVSMAVAKAAMESGVARKPIEDWDAYKKHLRELMGYESKLTSQLYDTARTDPKKVVFAEGGHPNMLKAAVEAKNEGICHPILLGNEERIEKLAKEYDLHLDGIEIVNLRHDSQAERRDRYAHILAEKRAREGANYDEATDKMFERNYFGMMMVETGEADAFITGLYTKYSNTIKVAKEVIGIQEGYKHFGTMHILNSKKGTYFLADTLINRHPDTETLTDIARLSAKTVRFFNQTPVMAMLSYSNFGSDPVGSPAKVHDAVKQMQEAYPDLAIDGEMQVNFAMDKKLRDAKYPFTKLFGKDVNTLIFPNLSSANSSYKLIQAMNDSELIGPIQMGLNKPIHFTDSESSVRDIVNITAVAVIDAIVAEKTKNAK</sequence>
<dbReference type="STRING" id="1297750.SAMN05444405_11819"/>
<dbReference type="Gene3D" id="3.40.50.10750">
    <property type="entry name" value="Isocitrate/Isopropylmalate dehydrogenase-like"/>
    <property type="match status" value="1"/>
</dbReference>
<dbReference type="Pfam" id="PF03949">
    <property type="entry name" value="Malic_M"/>
    <property type="match status" value="1"/>
</dbReference>
<evidence type="ECO:0000256" key="1">
    <source>
        <dbReference type="ARBA" id="ARBA00001936"/>
    </source>
</evidence>
<dbReference type="InterPro" id="IPR042113">
    <property type="entry name" value="P_AcTrfase_dom1"/>
</dbReference>
<evidence type="ECO:0000256" key="3">
    <source>
        <dbReference type="ARBA" id="ARBA00007686"/>
    </source>
</evidence>
<comment type="cofactor">
    <cofactor evidence="2">
        <name>Mg(2+)</name>
        <dbReference type="ChEBI" id="CHEBI:18420"/>
    </cofactor>
</comment>
<dbReference type="InterPro" id="IPR002505">
    <property type="entry name" value="PTA_PTB"/>
</dbReference>
<dbReference type="RefSeq" id="WP_073403583.1">
    <property type="nucleotide sequence ID" value="NZ_FQTV01000018.1"/>
</dbReference>
<evidence type="ECO:0000259" key="12">
    <source>
        <dbReference type="SMART" id="SM01274"/>
    </source>
</evidence>
<dbReference type="FunFam" id="3.40.50.10380:FF:000003">
    <property type="entry name" value="NADP-dependent malic enzyme"/>
    <property type="match status" value="1"/>
</dbReference>
<dbReference type="AlphaFoldDB" id="A0A1M5FWK3"/>
<protein>
    <submittedName>
        <fullName evidence="13">Allosteric NADP-dependent malic enzyme</fullName>
    </submittedName>
</protein>
<evidence type="ECO:0000256" key="9">
    <source>
        <dbReference type="PIRSR" id="PIRSR036684-2"/>
    </source>
</evidence>
<evidence type="ECO:0000313" key="14">
    <source>
        <dbReference type="Proteomes" id="UP000184509"/>
    </source>
</evidence>
<feature type="binding site" evidence="9">
    <location>
        <position position="136"/>
    </location>
    <ligand>
        <name>a divalent metal cation</name>
        <dbReference type="ChEBI" id="CHEBI:60240"/>
    </ligand>
</feature>
<evidence type="ECO:0000256" key="2">
    <source>
        <dbReference type="ARBA" id="ARBA00001946"/>
    </source>
</evidence>
<dbReference type="GO" id="GO:0016616">
    <property type="term" value="F:oxidoreductase activity, acting on the CH-OH group of donors, NAD or NADP as acceptor"/>
    <property type="evidence" value="ECO:0007669"/>
    <property type="project" value="InterPro"/>
</dbReference>
<gene>
    <name evidence="13" type="ORF">SAMN05444405_11819</name>
</gene>
<feature type="domain" description="Malic enzyme NAD-binding" evidence="11">
    <location>
        <begin position="163"/>
        <end position="400"/>
    </location>
</feature>
<dbReference type="Gene3D" id="3.40.50.720">
    <property type="entry name" value="NAD(P)-binding Rossmann-like Domain"/>
    <property type="match status" value="1"/>
</dbReference>
<dbReference type="InterPro" id="IPR012301">
    <property type="entry name" value="Malic_N_dom"/>
</dbReference>
<dbReference type="InterPro" id="IPR042112">
    <property type="entry name" value="P_AcTrfase_dom2"/>
</dbReference>
<name>A0A1M5FWK3_9BACE</name>
<dbReference type="CDD" id="cd05311">
    <property type="entry name" value="NAD_bind_2_malic_enz"/>
    <property type="match status" value="1"/>
</dbReference>
<comment type="similarity">
    <text evidence="4">In the C-terminal section; belongs to the phosphate acetyltransferase and butyryltransferase family.</text>
</comment>
<dbReference type="InterPro" id="IPR037062">
    <property type="entry name" value="Malic_N_dom_sf"/>
</dbReference>
<dbReference type="GO" id="GO:0046872">
    <property type="term" value="F:metal ion binding"/>
    <property type="evidence" value="ECO:0007669"/>
    <property type="project" value="UniProtKB-KW"/>
</dbReference>
<dbReference type="InterPro" id="IPR012302">
    <property type="entry name" value="Malic_NAD-bd"/>
</dbReference>
<dbReference type="Pfam" id="PF00390">
    <property type="entry name" value="malic"/>
    <property type="match status" value="1"/>
</dbReference>
<comment type="cofactor">
    <cofactor evidence="1">
        <name>Mn(2+)</name>
        <dbReference type="ChEBI" id="CHEBI:29035"/>
    </cofactor>
</comment>
<reference evidence="13 14" key="1">
    <citation type="submission" date="2016-11" db="EMBL/GenBank/DDBJ databases">
        <authorList>
            <person name="Jaros S."/>
            <person name="Januszkiewicz K."/>
            <person name="Wedrychowicz H."/>
        </authorList>
    </citation>
    <scope>NUCLEOTIDE SEQUENCE [LARGE SCALE GENOMIC DNA]</scope>
    <source>
        <strain evidence="13 14">DSM 26991</strain>
    </source>
</reference>
<dbReference type="Proteomes" id="UP000184509">
    <property type="component" value="Unassembled WGS sequence"/>
</dbReference>
<feature type="binding site" evidence="10">
    <location>
        <begin position="76"/>
        <end position="83"/>
    </location>
    <ligand>
        <name>NADP(+)</name>
        <dbReference type="ChEBI" id="CHEBI:58349"/>
    </ligand>
</feature>
<dbReference type="PANTHER" id="PTHR43237">
    <property type="entry name" value="NADP-DEPENDENT MALIC ENZYME"/>
    <property type="match status" value="1"/>
</dbReference>
<dbReference type="FunFam" id="3.40.50.720:FF:000095">
    <property type="entry name" value="NADP-dependent malic enzyme"/>
    <property type="match status" value="1"/>
</dbReference>
<keyword evidence="10" id="KW-0521">NADP</keyword>
<dbReference type="PANTHER" id="PTHR43237:SF4">
    <property type="entry name" value="NADP-DEPENDENT MALIC ENZYME"/>
    <property type="match status" value="1"/>
</dbReference>
<keyword evidence="6" id="KW-0560">Oxidoreductase</keyword>